<dbReference type="GO" id="GO:0005737">
    <property type="term" value="C:cytoplasm"/>
    <property type="evidence" value="ECO:0007669"/>
    <property type="project" value="TreeGrafter"/>
</dbReference>
<dbReference type="PANTHER" id="PTHR48100:SF1">
    <property type="entry name" value="HISTIDINE PHOSPHATASE FAMILY PROTEIN-RELATED"/>
    <property type="match status" value="1"/>
</dbReference>
<dbReference type="SUPFAM" id="SSF53254">
    <property type="entry name" value="Phosphoglycerate mutase-like"/>
    <property type="match status" value="1"/>
</dbReference>
<dbReference type="SMART" id="SM00855">
    <property type="entry name" value="PGAM"/>
    <property type="match status" value="1"/>
</dbReference>
<dbReference type="InterPro" id="IPR013078">
    <property type="entry name" value="His_Pase_superF_clade-1"/>
</dbReference>
<dbReference type="CDD" id="cd07067">
    <property type="entry name" value="HP_PGM_like"/>
    <property type="match status" value="1"/>
</dbReference>
<sequence length="190" mass="22422">MKPTSIYFIRHGEVHNPKAILYGRLPNFPLSTKGRERINEVADYFINKGVNQIYTSPMLRARQTAQIIGSKLKLRPKVNHLLNEVKLIFGGIPISEYHSKIQSKLYDEEYLKKGQESVERIADRMMRFCKMIKKKYTGETLIVVSHGDPILILQSAILKRKFTWEYKRDNYLKTGYWIKVLFEEDKWKII</sequence>
<dbReference type="Gene3D" id="3.40.50.1240">
    <property type="entry name" value="Phosphoglycerate mutase-like"/>
    <property type="match status" value="1"/>
</dbReference>
<dbReference type="EMBL" id="MFJR01000008">
    <property type="protein sequence ID" value="OGG26572.1"/>
    <property type="molecule type" value="Genomic_DNA"/>
</dbReference>
<protein>
    <recommendedName>
        <fullName evidence="3">Phosphoglycerate mutase</fullName>
    </recommendedName>
</protein>
<evidence type="ECO:0000313" key="1">
    <source>
        <dbReference type="EMBL" id="OGG26572.1"/>
    </source>
</evidence>
<dbReference type="GO" id="GO:0016791">
    <property type="term" value="F:phosphatase activity"/>
    <property type="evidence" value="ECO:0007669"/>
    <property type="project" value="TreeGrafter"/>
</dbReference>
<reference evidence="1 2" key="1">
    <citation type="journal article" date="2016" name="Nat. Commun.">
        <title>Thousands of microbial genomes shed light on interconnected biogeochemical processes in an aquifer system.</title>
        <authorList>
            <person name="Anantharaman K."/>
            <person name="Brown C.T."/>
            <person name="Hug L.A."/>
            <person name="Sharon I."/>
            <person name="Castelle C.J."/>
            <person name="Probst A.J."/>
            <person name="Thomas B.C."/>
            <person name="Singh A."/>
            <person name="Wilkins M.J."/>
            <person name="Karaoz U."/>
            <person name="Brodie E.L."/>
            <person name="Williams K.H."/>
            <person name="Hubbard S.S."/>
            <person name="Banfield J.F."/>
        </authorList>
    </citation>
    <scope>NUCLEOTIDE SEQUENCE [LARGE SCALE GENOMIC DNA]</scope>
</reference>
<organism evidence="1 2">
    <name type="scientific">Candidatus Gottesmanbacteria bacterium RIFCSPLOWO2_01_FULL_39_12b</name>
    <dbReference type="NCBI Taxonomy" id="1798388"/>
    <lineage>
        <taxon>Bacteria</taxon>
        <taxon>Candidatus Gottesmaniibacteriota</taxon>
    </lineage>
</organism>
<proteinExistence type="predicted"/>
<dbReference type="Proteomes" id="UP000176609">
    <property type="component" value="Unassembled WGS sequence"/>
</dbReference>
<dbReference type="AlphaFoldDB" id="A0A1F6AQ04"/>
<dbReference type="InterPro" id="IPR029033">
    <property type="entry name" value="His_PPase_superfam"/>
</dbReference>
<evidence type="ECO:0008006" key="3">
    <source>
        <dbReference type="Google" id="ProtNLM"/>
    </source>
</evidence>
<dbReference type="Pfam" id="PF00300">
    <property type="entry name" value="His_Phos_1"/>
    <property type="match status" value="1"/>
</dbReference>
<dbReference type="InterPro" id="IPR050275">
    <property type="entry name" value="PGM_Phosphatase"/>
</dbReference>
<accession>A0A1F6AQ04</accession>
<comment type="caution">
    <text evidence="1">The sequence shown here is derived from an EMBL/GenBank/DDBJ whole genome shotgun (WGS) entry which is preliminary data.</text>
</comment>
<dbReference type="PANTHER" id="PTHR48100">
    <property type="entry name" value="BROAD-SPECIFICITY PHOSPHATASE YOR283W-RELATED"/>
    <property type="match status" value="1"/>
</dbReference>
<gene>
    <name evidence="1" type="ORF">A2960_03760</name>
</gene>
<evidence type="ECO:0000313" key="2">
    <source>
        <dbReference type="Proteomes" id="UP000176609"/>
    </source>
</evidence>
<name>A0A1F6AQ04_9BACT</name>